<accession>A0ABW2LR76</accession>
<evidence type="ECO:0000256" key="3">
    <source>
        <dbReference type="ARBA" id="ARBA00022964"/>
    </source>
</evidence>
<evidence type="ECO:0000256" key="5">
    <source>
        <dbReference type="ARBA" id="ARBA00023004"/>
    </source>
</evidence>
<dbReference type="Gene3D" id="3.60.130.10">
    <property type="entry name" value="Clavaminate synthase-like"/>
    <property type="match status" value="1"/>
</dbReference>
<dbReference type="InterPro" id="IPR042098">
    <property type="entry name" value="TauD-like_sf"/>
</dbReference>
<dbReference type="Pfam" id="PF02668">
    <property type="entry name" value="TauD"/>
    <property type="match status" value="1"/>
</dbReference>
<evidence type="ECO:0000256" key="2">
    <source>
        <dbReference type="ARBA" id="ARBA00022723"/>
    </source>
</evidence>
<evidence type="ECO:0000313" key="7">
    <source>
        <dbReference type="EMBL" id="MFC7345029.1"/>
    </source>
</evidence>
<keyword evidence="2" id="KW-0479">Metal-binding</keyword>
<evidence type="ECO:0000259" key="6">
    <source>
        <dbReference type="Pfam" id="PF02668"/>
    </source>
</evidence>
<feature type="domain" description="TauD/TfdA-like" evidence="6">
    <location>
        <begin position="7"/>
        <end position="267"/>
    </location>
</feature>
<dbReference type="GO" id="GO:0051213">
    <property type="term" value="F:dioxygenase activity"/>
    <property type="evidence" value="ECO:0007669"/>
    <property type="project" value="UniProtKB-KW"/>
</dbReference>
<name>A0ABW2LR76_9PSEU</name>
<keyword evidence="4" id="KW-0560">Oxidoreductase</keyword>
<dbReference type="PANTHER" id="PTHR30468:SF1">
    <property type="entry name" value="ALPHA-KETOGLUTARATE-DEPENDENT SULFONATE DIOXYGENASE"/>
    <property type="match status" value="1"/>
</dbReference>
<keyword evidence="5" id="KW-0408">Iron</keyword>
<dbReference type="PANTHER" id="PTHR30468">
    <property type="entry name" value="ALPHA-KETOGLUTARATE-DEPENDENT SULFONATE DIOXYGENASE"/>
    <property type="match status" value="1"/>
</dbReference>
<evidence type="ECO:0000313" key="8">
    <source>
        <dbReference type="Proteomes" id="UP001596504"/>
    </source>
</evidence>
<dbReference type="InterPro" id="IPR051323">
    <property type="entry name" value="AtsK-like"/>
</dbReference>
<comment type="caution">
    <text evidence="7">The sequence shown here is derived from an EMBL/GenBank/DDBJ whole genome shotgun (WGS) entry which is preliminary data.</text>
</comment>
<dbReference type="InterPro" id="IPR003819">
    <property type="entry name" value="TauD/TfdA-like"/>
</dbReference>
<protein>
    <submittedName>
        <fullName evidence="7">TauD/TfdA dioxygenase family protein</fullName>
    </submittedName>
</protein>
<dbReference type="SUPFAM" id="SSF51197">
    <property type="entry name" value="Clavaminate synthase-like"/>
    <property type="match status" value="1"/>
</dbReference>
<organism evidence="7 8">
    <name type="scientific">Saccharopolyspora griseoalba</name>
    <dbReference type="NCBI Taxonomy" id="1431848"/>
    <lineage>
        <taxon>Bacteria</taxon>
        <taxon>Bacillati</taxon>
        <taxon>Actinomycetota</taxon>
        <taxon>Actinomycetes</taxon>
        <taxon>Pseudonocardiales</taxon>
        <taxon>Pseudonocardiaceae</taxon>
        <taxon>Saccharopolyspora</taxon>
    </lineage>
</organism>
<gene>
    <name evidence="7" type="ORF">ACFQRI_26760</name>
</gene>
<evidence type="ECO:0000256" key="1">
    <source>
        <dbReference type="ARBA" id="ARBA00005896"/>
    </source>
</evidence>
<evidence type="ECO:0000256" key="4">
    <source>
        <dbReference type="ARBA" id="ARBA00023002"/>
    </source>
</evidence>
<reference evidence="8" key="1">
    <citation type="journal article" date="2019" name="Int. J. Syst. Evol. Microbiol.">
        <title>The Global Catalogue of Microorganisms (GCM) 10K type strain sequencing project: providing services to taxonomists for standard genome sequencing and annotation.</title>
        <authorList>
            <consortium name="The Broad Institute Genomics Platform"/>
            <consortium name="The Broad Institute Genome Sequencing Center for Infectious Disease"/>
            <person name="Wu L."/>
            <person name="Ma J."/>
        </authorList>
    </citation>
    <scope>NUCLEOTIDE SEQUENCE [LARGE SCALE GENOMIC DNA]</scope>
    <source>
        <strain evidence="8">WLHS5</strain>
    </source>
</reference>
<dbReference type="RefSeq" id="WP_380673383.1">
    <property type="nucleotide sequence ID" value="NZ_JBHTCJ010000025.1"/>
</dbReference>
<dbReference type="Proteomes" id="UP001596504">
    <property type="component" value="Unassembled WGS sequence"/>
</dbReference>
<proteinExistence type="inferred from homology"/>
<sequence length="281" mass="30578">MKLSCTRLTPALGATATLPLGDGDVTDEIADVVHSALMEHSVLVFPNSGLDAKRLVQLGEALGTLGARHHSYTTHPDFEDVVVLAWGGEDAPDAAEWHSDMTYRGQPPFASILKAVEVPPVGGDTLWASTFAVHDALDPGLRRDLEQLEAVHDMGAFRTGAYRSGGNEGICEAFAQAGTAVHPIIAHHPVTGRPYVNVSESFTRFVIGLSAPESARILTYLFDLINRPDFHVRIKWEPGTVVIWDNRGTQHYAVADYLPDRRVMHRVAVTTDKRTPTANGE</sequence>
<comment type="similarity">
    <text evidence="1">Belongs to the TfdA dioxygenase family.</text>
</comment>
<dbReference type="EMBL" id="JBHTCJ010000025">
    <property type="protein sequence ID" value="MFC7345029.1"/>
    <property type="molecule type" value="Genomic_DNA"/>
</dbReference>
<keyword evidence="8" id="KW-1185">Reference proteome</keyword>
<keyword evidence="3 7" id="KW-0223">Dioxygenase</keyword>